<gene>
    <name evidence="14" type="ORF">SteCoe_14590</name>
</gene>
<evidence type="ECO:0008006" key="16">
    <source>
        <dbReference type="Google" id="ProtNLM"/>
    </source>
</evidence>
<feature type="domain" description="EF-hand" evidence="12">
    <location>
        <begin position="1530"/>
        <end position="1565"/>
    </location>
</feature>
<dbReference type="InterPro" id="IPR015925">
    <property type="entry name" value="Ryanodine_IP3_receptor"/>
</dbReference>
<keyword evidence="5" id="KW-0106">Calcium</keyword>
<dbReference type="Pfam" id="PF08709">
    <property type="entry name" value="Ins145_P3_rec"/>
    <property type="match status" value="1"/>
</dbReference>
<dbReference type="Gene3D" id="1.10.287.70">
    <property type="match status" value="1"/>
</dbReference>
<dbReference type="PROSITE" id="PS50919">
    <property type="entry name" value="MIR"/>
    <property type="match status" value="1"/>
</dbReference>
<dbReference type="PROSITE" id="PS50222">
    <property type="entry name" value="EF_HAND_2"/>
    <property type="match status" value="2"/>
</dbReference>
<keyword evidence="10" id="KW-0407">Ion channel</keyword>
<keyword evidence="3 11" id="KW-0812">Transmembrane</keyword>
<comment type="caution">
    <text evidence="14">The sequence shown here is derived from an EMBL/GenBank/DDBJ whole genome shotgun (WGS) entry which is preliminary data.</text>
</comment>
<dbReference type="Gene3D" id="1.10.238.10">
    <property type="entry name" value="EF-hand"/>
    <property type="match status" value="1"/>
</dbReference>
<feature type="domain" description="EF-hand" evidence="12">
    <location>
        <begin position="1494"/>
        <end position="1529"/>
    </location>
</feature>
<keyword evidence="9" id="KW-1071">Ligand-gated ion channel</keyword>
<evidence type="ECO:0000256" key="3">
    <source>
        <dbReference type="ARBA" id="ARBA00022692"/>
    </source>
</evidence>
<dbReference type="Pfam" id="PF02815">
    <property type="entry name" value="MIR"/>
    <property type="match status" value="1"/>
</dbReference>
<accession>A0A1R2C5P1</accession>
<feature type="transmembrane region" description="Helical" evidence="11">
    <location>
        <begin position="2194"/>
        <end position="2214"/>
    </location>
</feature>
<protein>
    <recommendedName>
        <fullName evidence="16">Calmodulin</fullName>
    </recommendedName>
</protein>
<dbReference type="Pfam" id="PF08454">
    <property type="entry name" value="RIH_assoc"/>
    <property type="match status" value="1"/>
</dbReference>
<sequence>MDKIDKIDEHPDPPKKVGKVAGSLTKEELATDKSGCVKIGDIILITIKIDSFNGMISADGVISQSVTAIPKACEGETGANVLTRSCLFRIEKAMKIVKNTGNKWKSELKLSIGKTVTYGERVQLRHMHSMSFISMNSSVMAAEAGCLQIEMNEESNEISWFEIVATSKLRKEGEFIHYADSMYFTMTSKKSLYYLHADVSSQITSGSRLRINASGTPNAWKLRRYASFTLMKNVLGFVQTGDSFRILHKLSAGYLATNEKTQGNMPEVFIEKGNLTSNSLWEIQKTATFSGGIAFWQASYRIKHVATGYLLQEIGSSIVLTTKASEEGTLFSFVPDQQLEEPHMKFGIAICIQTHKKRYLNLELPDIDENDKAKEEIRFKIEVISSTRNFTGVAFVFEDVAEEKTAHVYRLSLVNPYLADLYGFLGEIVFDDGYFRENPERIKKLKDRCEGFAGMIENISKHIIFKADAEASMKERQDAIRELGILQLLLDISALLHDKVKESKKSSKVILLSLEKVYKLIYHSIKGNQQSSQQLVLKEKVLIGQLAHGLSRGVGHILKEIFKYATEISQITDESFTKWYVLLKTITDENVKEQALYLSILRFLCQYRNTGVQKYQSLALKALANPHNDFTILKFHILNKRAVIELDYPTKSCNLKKFLNDNPLLHKDKLVVDEQNLLVEQDPINALFYIEDLSKIPKYAGYVACAVEFLANVCLGRYSKALHQLPIITGISLPHIAMVLKNPEVSEKIRSAYANLCRTLIIDIDPFVPCSQHTDRCYQWDSLKGFRDQTIAQRMEVLSPIREILKNFWDKDGITIDHENPGKSISLVVSMLKMTRYLIDLGMENDEFIEFFMQPLCFFMMKEAGDDDHWSTGFMVSIKLSIESGMSPSLENQLAVLHEEIMQTLKVITVRRQNVHVQEMLELFKEDLVNKYDIEFLENKYKSIVQKLDWNISVKYFDNVTDAIGNVTTVENEKTYHLGLYLLELLFDVSDGKNKQIHDKALSILLKDLNFTQILADDLIQCEFLYDAESSEIYNNMLLLTKRLESTVALLVQEQNENSDSIQVHDAIKDSTIIIQDTINIYKNLDEKSLFQNLMFHSGAYRLLMKILNLNYSKIMTTLFTKTIKTLFYFCKNNRRNQRIVHKLVKRIIELIPHLSVTRLLCEAVADLREESIGEKALSIVLKRIESEGCTIEYLRFLRGFLLDFDKKRIKTIQVRVLKAIFNSPAIKNIVEDPLLDVFHPNSFFEPNQMNPEAFLMHLELMKTVIACTIENNFGIVQCRRLISPLTLRHYMTKPELSYEAREIYLKYLQLVFFSGIDGEVEPECNINILDTILDEVFIPDVKKFKPLLQPLMEIGKKGGFNDIMRKKPHKIFTPNNNEQEIIDYWNYLCHKSTWCDYEGGILNTFGDIFIENGMSLDEKMEEIIRQFKVCLYELSDTLQSIETTHKEFKFSRLISSVNILREALPRAPLVSDEAAKAPKMNPVLEALQKYIVEHKLTLEDAFSHFDVDESGNIDFEEFRTSIRRLLGNLSSSEIEMAFNDMDDDHSGTLKFSEFANKIRKYFSKNPRVISTRKQINEQNFTLDDSNTVVDIHNKTGKKEALEEFIKKFVNSCQARDLIALVEKIKEKYITPAIETGDKSIAEPLCKLYQVFTRPKEKIYLIRIFKSLMPSFEPKVVIFDEPDAEEARLKSIFIVHQELLAEVGVLKIAFSLIDQDNSIDLVKESVELILLLLKYGNSKIQMIFLELLQSINTSKFFSYIRTQLRFTRDSIVKRAHEDFLEDPDLTIDKTLVNPETDYSRINAPQGVKKPTFYLAKHLLELLQLCCENCFLPFQHYLRCQNPQNPQNKGVNINMVEEIALFLLDIRQLGGNIFSDPEAANMVIQCFETLIDCCKGPCVENQILLGTKMKLHKFINSTIHIYNCNRDFGAIFKSAVRLLSALLEGSFPLEIAKAMIDHLDFELLANIALEIYREYVVVKKSALLQELIVGTGVSSKLMQIIRRSYAYFKRNLVELELEEWIMISIGFEITIITVKLREKFRDVEELRWLCFFDEQPGNESSESSLPYILNSISDLGGYSESITSDLKKTLRFILKLNNSEYDMNEAYEFYASLTSSVEIYKDGQIEKCYFQMPTCIVYLNEHMRKKIIYGMNRNSNEEKIKSFVFLCNKILLELNHLQTISRVGILGWMTSKYRFFATTLFVSIICANIIVVLTVTNAYDRDYSSKNFSGDKLMNFLGFIIVFTSIIMYLLSILFTYPVIIFEKVHQEMQSQNTYQAIEGGLIGTVKLQQRSEGLTEKLIEVVDYTKYVFIVLMNSHNLVDFALLILSMLGWYNPFIYGFMMLDILRRSTTLKNILQVITKNKRSLLLSLLLLVIIIYIYGVLAFAIFSEYYQEKIGNYSFNTYCQTLWLCFTNTFNLGLRSTGGIGDVLYPAFRGDKDYTSRLFFDLSFFIVVIIILLSIIFGIIVDTFAELRDARRETEHDIDNCCFVCGRMKHEFELRGSGWSQHIQVEHNIWSYLAYVIYITKKPMNECDGIEKYVKGKIIQNDVTFFPPTAICLEEKKEKKENKKEGVLKGLEEIEEFIKSNWKK</sequence>
<dbReference type="InterPro" id="IPR018247">
    <property type="entry name" value="EF_Hand_1_Ca_BS"/>
</dbReference>
<organism evidence="14 15">
    <name type="scientific">Stentor coeruleus</name>
    <dbReference type="NCBI Taxonomy" id="5963"/>
    <lineage>
        <taxon>Eukaryota</taxon>
        <taxon>Sar</taxon>
        <taxon>Alveolata</taxon>
        <taxon>Ciliophora</taxon>
        <taxon>Postciliodesmatophora</taxon>
        <taxon>Heterotrichea</taxon>
        <taxon>Heterotrichida</taxon>
        <taxon>Stentoridae</taxon>
        <taxon>Stentor</taxon>
    </lineage>
</organism>
<evidence type="ECO:0000256" key="4">
    <source>
        <dbReference type="ARBA" id="ARBA00022737"/>
    </source>
</evidence>
<proteinExistence type="predicted"/>
<evidence type="ECO:0000256" key="10">
    <source>
        <dbReference type="ARBA" id="ARBA00023303"/>
    </source>
</evidence>
<dbReference type="InterPro" id="IPR013662">
    <property type="entry name" value="RIH_assoc-dom"/>
</dbReference>
<dbReference type="Pfam" id="PF01365">
    <property type="entry name" value="RYDR_ITPR"/>
    <property type="match status" value="1"/>
</dbReference>
<feature type="transmembrane region" description="Helical" evidence="11">
    <location>
        <begin position="2447"/>
        <end position="2470"/>
    </location>
</feature>
<dbReference type="InterPro" id="IPR016093">
    <property type="entry name" value="MIR_motif"/>
</dbReference>
<dbReference type="SMART" id="SM00054">
    <property type="entry name" value="EFh"/>
    <property type="match status" value="2"/>
</dbReference>
<feature type="transmembrane region" description="Helical" evidence="11">
    <location>
        <begin position="2235"/>
        <end position="2259"/>
    </location>
</feature>
<dbReference type="PANTHER" id="PTHR45816:SF4">
    <property type="entry name" value="RYR_IP3R HOMOLOGY ASSOCIATED DOMAIN-CONTAINING PROTEIN"/>
    <property type="match status" value="1"/>
</dbReference>
<dbReference type="OrthoDB" id="313236at2759"/>
<evidence type="ECO:0000259" key="13">
    <source>
        <dbReference type="PROSITE" id="PS50919"/>
    </source>
</evidence>
<keyword evidence="4" id="KW-0677">Repeat</keyword>
<keyword evidence="8 11" id="KW-0472">Membrane</keyword>
<dbReference type="InterPro" id="IPR036300">
    <property type="entry name" value="MIR_dom_sf"/>
</dbReference>
<dbReference type="GO" id="GO:0016020">
    <property type="term" value="C:membrane"/>
    <property type="evidence" value="ECO:0007669"/>
    <property type="project" value="InterPro"/>
</dbReference>
<dbReference type="InterPro" id="IPR014821">
    <property type="entry name" value="Ins145_P3_rcpt"/>
</dbReference>
<reference evidence="14 15" key="1">
    <citation type="submission" date="2016-11" db="EMBL/GenBank/DDBJ databases">
        <title>The macronuclear genome of Stentor coeruleus: a giant cell with tiny introns.</title>
        <authorList>
            <person name="Slabodnick M."/>
            <person name="Ruby J.G."/>
            <person name="Reiff S.B."/>
            <person name="Swart E.C."/>
            <person name="Gosai S."/>
            <person name="Prabakaran S."/>
            <person name="Witkowska E."/>
            <person name="Larue G.E."/>
            <person name="Fisher S."/>
            <person name="Freeman R.M."/>
            <person name="Gunawardena J."/>
            <person name="Chu W."/>
            <person name="Stover N.A."/>
            <person name="Gregory B.D."/>
            <person name="Nowacki M."/>
            <person name="Derisi J."/>
            <person name="Roy S.W."/>
            <person name="Marshall W.F."/>
            <person name="Sood P."/>
        </authorList>
    </citation>
    <scope>NUCLEOTIDE SEQUENCE [LARGE SCALE GENOMIC DNA]</scope>
    <source>
        <strain evidence="14">WM001</strain>
    </source>
</reference>
<feature type="transmembrane region" description="Helical" evidence="11">
    <location>
        <begin position="2365"/>
        <end position="2387"/>
    </location>
</feature>
<dbReference type="InterPro" id="IPR005821">
    <property type="entry name" value="Ion_trans_dom"/>
</dbReference>
<evidence type="ECO:0000256" key="9">
    <source>
        <dbReference type="ARBA" id="ARBA00023286"/>
    </source>
</evidence>
<dbReference type="Gene3D" id="2.80.10.50">
    <property type="match status" value="2"/>
</dbReference>
<dbReference type="SUPFAM" id="SSF82109">
    <property type="entry name" value="MIR domain"/>
    <property type="match status" value="2"/>
</dbReference>
<evidence type="ECO:0000256" key="6">
    <source>
        <dbReference type="ARBA" id="ARBA00022989"/>
    </source>
</evidence>
<dbReference type="InterPro" id="IPR000699">
    <property type="entry name" value="RIH_dom"/>
</dbReference>
<dbReference type="EMBL" id="MPUH01000273">
    <property type="protein sequence ID" value="OMJ84307.1"/>
    <property type="molecule type" value="Genomic_DNA"/>
</dbReference>
<keyword evidence="6 11" id="KW-1133">Transmembrane helix</keyword>
<evidence type="ECO:0000313" key="15">
    <source>
        <dbReference type="Proteomes" id="UP000187209"/>
    </source>
</evidence>
<keyword evidence="15" id="KW-1185">Reference proteome</keyword>
<dbReference type="InterPro" id="IPR002048">
    <property type="entry name" value="EF_hand_dom"/>
</dbReference>
<dbReference type="SUPFAM" id="SSF47473">
    <property type="entry name" value="EF-hand"/>
    <property type="match status" value="1"/>
</dbReference>
<dbReference type="InterPro" id="IPR011992">
    <property type="entry name" value="EF-hand-dom_pair"/>
</dbReference>
<evidence type="ECO:0000256" key="1">
    <source>
        <dbReference type="ARBA" id="ARBA00004127"/>
    </source>
</evidence>
<feature type="domain" description="MIR" evidence="13">
    <location>
        <begin position="235"/>
        <end position="286"/>
    </location>
</feature>
<evidence type="ECO:0000256" key="7">
    <source>
        <dbReference type="ARBA" id="ARBA00023065"/>
    </source>
</evidence>
<dbReference type="GO" id="GO:0012505">
    <property type="term" value="C:endomembrane system"/>
    <property type="evidence" value="ECO:0007669"/>
    <property type="project" value="UniProtKB-SubCell"/>
</dbReference>
<dbReference type="GO" id="GO:0005262">
    <property type="term" value="F:calcium channel activity"/>
    <property type="evidence" value="ECO:0007669"/>
    <property type="project" value="InterPro"/>
</dbReference>
<evidence type="ECO:0000313" key="14">
    <source>
        <dbReference type="EMBL" id="OMJ84307.1"/>
    </source>
</evidence>
<name>A0A1R2C5P1_9CILI</name>
<dbReference type="Proteomes" id="UP000187209">
    <property type="component" value="Unassembled WGS sequence"/>
</dbReference>
<evidence type="ECO:0000256" key="5">
    <source>
        <dbReference type="ARBA" id="ARBA00022837"/>
    </source>
</evidence>
<dbReference type="Pfam" id="PF00520">
    <property type="entry name" value="Ion_trans"/>
    <property type="match status" value="1"/>
</dbReference>
<dbReference type="PANTHER" id="PTHR45816">
    <property type="entry name" value="MIR DOMAIN-CONTAINING PROTEIN"/>
    <property type="match status" value="1"/>
</dbReference>
<dbReference type="CDD" id="cd00051">
    <property type="entry name" value="EFh"/>
    <property type="match status" value="1"/>
</dbReference>
<evidence type="ECO:0000256" key="2">
    <source>
        <dbReference type="ARBA" id="ARBA00022448"/>
    </source>
</evidence>
<dbReference type="GO" id="GO:0005509">
    <property type="term" value="F:calcium ion binding"/>
    <property type="evidence" value="ECO:0007669"/>
    <property type="project" value="InterPro"/>
</dbReference>
<feature type="transmembrane region" description="Helical" evidence="11">
    <location>
        <begin position="2321"/>
        <end position="2345"/>
    </location>
</feature>
<comment type="subcellular location">
    <subcellularLocation>
        <location evidence="1">Endomembrane system</location>
        <topology evidence="1">Multi-pass membrane protein</topology>
    </subcellularLocation>
</comment>
<keyword evidence="7" id="KW-0406">Ion transport</keyword>
<dbReference type="Pfam" id="PF13499">
    <property type="entry name" value="EF-hand_7"/>
    <property type="match status" value="1"/>
</dbReference>
<keyword evidence="2" id="KW-0813">Transport</keyword>
<dbReference type="PROSITE" id="PS00018">
    <property type="entry name" value="EF_HAND_1"/>
    <property type="match status" value="1"/>
</dbReference>
<evidence type="ECO:0000259" key="12">
    <source>
        <dbReference type="PROSITE" id="PS50222"/>
    </source>
</evidence>
<evidence type="ECO:0000256" key="8">
    <source>
        <dbReference type="ARBA" id="ARBA00023136"/>
    </source>
</evidence>
<evidence type="ECO:0000256" key="11">
    <source>
        <dbReference type="SAM" id="Phobius"/>
    </source>
</evidence>